<evidence type="ECO:0000256" key="2">
    <source>
        <dbReference type="SAM" id="Phobius"/>
    </source>
</evidence>
<keyword evidence="2" id="KW-1133">Transmembrane helix</keyword>
<evidence type="ECO:0000313" key="3">
    <source>
        <dbReference type="EMBL" id="KAK0664031.1"/>
    </source>
</evidence>
<comment type="caution">
    <text evidence="3">The sequence shown here is derived from an EMBL/GenBank/DDBJ whole genome shotgun (WGS) entry which is preliminary data.</text>
</comment>
<feature type="transmembrane region" description="Helical" evidence="2">
    <location>
        <begin position="306"/>
        <end position="328"/>
    </location>
</feature>
<evidence type="ECO:0000313" key="4">
    <source>
        <dbReference type="Proteomes" id="UP001174997"/>
    </source>
</evidence>
<accession>A0AA39Z5F5</accession>
<dbReference type="AlphaFoldDB" id="A0AA39Z5F5"/>
<reference evidence="3" key="1">
    <citation type="submission" date="2023-06" db="EMBL/GenBank/DDBJ databases">
        <title>Genome-scale phylogeny and comparative genomics of the fungal order Sordariales.</title>
        <authorList>
            <consortium name="Lawrence Berkeley National Laboratory"/>
            <person name="Hensen N."/>
            <person name="Bonometti L."/>
            <person name="Westerberg I."/>
            <person name="Brannstrom I.O."/>
            <person name="Guillou S."/>
            <person name="Cros-Aarteil S."/>
            <person name="Calhoun S."/>
            <person name="Haridas S."/>
            <person name="Kuo A."/>
            <person name="Mondo S."/>
            <person name="Pangilinan J."/>
            <person name="Riley R."/>
            <person name="Labutti K."/>
            <person name="Andreopoulos B."/>
            <person name="Lipzen A."/>
            <person name="Chen C."/>
            <person name="Yanf M."/>
            <person name="Daum C."/>
            <person name="Ng V."/>
            <person name="Clum A."/>
            <person name="Steindorff A."/>
            <person name="Ohm R."/>
            <person name="Martin F."/>
            <person name="Silar P."/>
            <person name="Natvig D."/>
            <person name="Lalanne C."/>
            <person name="Gautier V."/>
            <person name="Ament-Velasquez S.L."/>
            <person name="Kruys A."/>
            <person name="Hutchinson M.I."/>
            <person name="Powell A.J."/>
            <person name="Barry K."/>
            <person name="Miller A.N."/>
            <person name="Grigoriev I.V."/>
            <person name="Debuchy R."/>
            <person name="Gladieux P."/>
            <person name="Thoren M.H."/>
            <person name="Johannesson H."/>
        </authorList>
    </citation>
    <scope>NUCLEOTIDE SEQUENCE</scope>
    <source>
        <strain evidence="3">CBS 307.81</strain>
    </source>
</reference>
<feature type="region of interest" description="Disordered" evidence="1">
    <location>
        <begin position="916"/>
        <end position="943"/>
    </location>
</feature>
<feature type="transmembrane region" description="Helical" evidence="2">
    <location>
        <begin position="189"/>
        <end position="214"/>
    </location>
</feature>
<feature type="transmembrane region" description="Helical" evidence="2">
    <location>
        <begin position="226"/>
        <end position="249"/>
    </location>
</feature>
<dbReference type="Proteomes" id="UP001174997">
    <property type="component" value="Unassembled WGS sequence"/>
</dbReference>
<protein>
    <submittedName>
        <fullName evidence="3">Uncharacterized protein</fullName>
    </submittedName>
</protein>
<organism evidence="3 4">
    <name type="scientific">Cercophora samala</name>
    <dbReference type="NCBI Taxonomy" id="330535"/>
    <lineage>
        <taxon>Eukaryota</taxon>
        <taxon>Fungi</taxon>
        <taxon>Dikarya</taxon>
        <taxon>Ascomycota</taxon>
        <taxon>Pezizomycotina</taxon>
        <taxon>Sordariomycetes</taxon>
        <taxon>Sordariomycetidae</taxon>
        <taxon>Sordariales</taxon>
        <taxon>Lasiosphaeriaceae</taxon>
        <taxon>Cercophora</taxon>
    </lineage>
</organism>
<dbReference type="EMBL" id="JAULSY010000123">
    <property type="protein sequence ID" value="KAK0664031.1"/>
    <property type="molecule type" value="Genomic_DNA"/>
</dbReference>
<keyword evidence="4" id="KW-1185">Reference proteome</keyword>
<sequence length="943" mass="104194">MLPVEGVNMPPPTDSDDFAGDEFSNNLFSDLAPLLTLFGEQVTKQFLSLSLGWADNVLLAMGPLGIMTIIVSAIRVGGMKKLKAVVGRARESRSTAELELLSSTSADVCELWSGQEIVRLIGNPQMKWLILNKTTGKLHDLQPASKDNLFARGDSIRYSNDSNVTSILNDLTPNLALNIRHATASHKELWFWAIIGVVLQTTAIVIPGIATYYWAWQKAGAPVAGYGYPCFLIGTLLVVAGILGCGHVIEGITTEHNFEPAYHSDLQPLVLQRSTTVADQHFSSYAIFFSSGIRTSTLESDPRESYFSVLAATSTLTALVGFVIQFVGLRALHWSATILQLGITLIMTAVRAWARRGLAFDPIATRILDGHEKAWLALYLGERRPTVHVTTQSPTAALDTKKSDDQAVDITPEIVAQGPVKDAWDEVSRVAKVLRTQHLLVESAAPHPNREGGEETSSRVVPRLVYQNWSVSDAVRNEVFWEPYTGLSGMFLKLIQVLDEGLRRESDRQYDRREVVFRTKAPPLMPHQLYTVQQLYGPVQYKDLPRVWVHEYSLNDTELTGVDAIKQYADILKLMPLSDNIVPLATAFTTVAERIMGYLATSNHVRWKGFSTSFNWSFTVCVGKLSDYREANNTSRVLGLRLDAEIDENVGYARTPHTDKWTLQHPDLIQGFLAIWLFTLARRRAAIRDAVSQPWVKECMLRFELNSDLEDAIAPESEHPYLRILGTPGKHTEGLEGWIGVATRGIASPNGGVVIPRGGCSPIFGLYLSSLSNCPERDSQPLSDSVFSRLKIDWNVEGIGRRITRTDDDILFEHRNGVDISMQCVQELVSLFVLAIASNITGVGGTTRFSKDLMGLELEMRRPQRFWTNTVFTAIANEIVDAGIARDLTEAFVLVIPAFAYHNLLPREEGVDVNFDSDIGRGGGTGSAEQPDESTSPAVAASV</sequence>
<feature type="transmembrane region" description="Helical" evidence="2">
    <location>
        <begin position="57"/>
        <end position="78"/>
    </location>
</feature>
<keyword evidence="2" id="KW-0472">Membrane</keyword>
<keyword evidence="2" id="KW-0812">Transmembrane</keyword>
<gene>
    <name evidence="3" type="ORF">QBC41DRAFT_259366</name>
</gene>
<proteinExistence type="predicted"/>
<name>A0AA39Z5F5_9PEZI</name>
<evidence type="ECO:0000256" key="1">
    <source>
        <dbReference type="SAM" id="MobiDB-lite"/>
    </source>
</evidence>